<dbReference type="Proteomes" id="UP001501578">
    <property type="component" value="Unassembled WGS sequence"/>
</dbReference>
<organism evidence="2 3">
    <name type="scientific">Nonomuraea longicatena</name>
    <dbReference type="NCBI Taxonomy" id="83682"/>
    <lineage>
        <taxon>Bacteria</taxon>
        <taxon>Bacillati</taxon>
        <taxon>Actinomycetota</taxon>
        <taxon>Actinomycetes</taxon>
        <taxon>Streptosporangiales</taxon>
        <taxon>Streptosporangiaceae</taxon>
        <taxon>Nonomuraea</taxon>
    </lineage>
</organism>
<evidence type="ECO:0000313" key="3">
    <source>
        <dbReference type="Proteomes" id="UP001501578"/>
    </source>
</evidence>
<name>A0ABP3ZWQ3_9ACTN</name>
<evidence type="ECO:0000256" key="1">
    <source>
        <dbReference type="SAM" id="MobiDB-lite"/>
    </source>
</evidence>
<keyword evidence="3" id="KW-1185">Reference proteome</keyword>
<proteinExistence type="predicted"/>
<feature type="region of interest" description="Disordered" evidence="1">
    <location>
        <begin position="1"/>
        <end position="21"/>
    </location>
</feature>
<evidence type="ECO:0000313" key="2">
    <source>
        <dbReference type="EMBL" id="GAA0927270.1"/>
    </source>
</evidence>
<reference evidence="3" key="1">
    <citation type="journal article" date="2019" name="Int. J. Syst. Evol. Microbiol.">
        <title>The Global Catalogue of Microorganisms (GCM) 10K type strain sequencing project: providing services to taxonomists for standard genome sequencing and annotation.</title>
        <authorList>
            <consortium name="The Broad Institute Genomics Platform"/>
            <consortium name="The Broad Institute Genome Sequencing Center for Infectious Disease"/>
            <person name="Wu L."/>
            <person name="Ma J."/>
        </authorList>
    </citation>
    <scope>NUCLEOTIDE SEQUENCE [LARGE SCALE GENOMIC DNA]</scope>
    <source>
        <strain evidence="3">JCM 11136</strain>
    </source>
</reference>
<accession>A0ABP3ZWQ3</accession>
<gene>
    <name evidence="2" type="ORF">GCM10009560_29730</name>
</gene>
<sequence>MDIERDRNRPLALDPREEGRVRRGRHLCQHTHRCAYPGCLNHCGDFCCETCSPPDALTPKLPAAASDEDPGFRPGSTARTPGEPSVSP</sequence>
<dbReference type="EMBL" id="BAAAHQ010000013">
    <property type="protein sequence ID" value="GAA0927270.1"/>
    <property type="molecule type" value="Genomic_DNA"/>
</dbReference>
<protein>
    <submittedName>
        <fullName evidence="2">Uncharacterized protein</fullName>
    </submittedName>
</protein>
<comment type="caution">
    <text evidence="2">The sequence shown here is derived from an EMBL/GenBank/DDBJ whole genome shotgun (WGS) entry which is preliminary data.</text>
</comment>
<feature type="region of interest" description="Disordered" evidence="1">
    <location>
        <begin position="58"/>
        <end position="88"/>
    </location>
</feature>